<accession>A0A6J5SGV2</accession>
<evidence type="ECO:0000256" key="2">
    <source>
        <dbReference type="ARBA" id="ARBA00023109"/>
    </source>
</evidence>
<protein>
    <submittedName>
        <fullName evidence="4">Bifunctional 3'-5' exonuclease/DNA polymerase</fullName>
    </submittedName>
</protein>
<keyword evidence="4" id="KW-0540">Nuclease</keyword>
<proteinExistence type="predicted"/>
<keyword evidence="4" id="KW-0378">Hydrolase</keyword>
<dbReference type="PANTHER" id="PTHR10133">
    <property type="entry name" value="DNA POLYMERASE I"/>
    <property type="match status" value="1"/>
</dbReference>
<dbReference type="InterPro" id="IPR043502">
    <property type="entry name" value="DNA/RNA_pol_sf"/>
</dbReference>
<name>A0A6J5SGV2_9CAUD</name>
<keyword evidence="1" id="KW-0235">DNA replication</keyword>
<dbReference type="PRINTS" id="PR00868">
    <property type="entry name" value="DNAPOLI"/>
</dbReference>
<dbReference type="SMART" id="SM00482">
    <property type="entry name" value="POLAc"/>
    <property type="match status" value="1"/>
</dbReference>
<dbReference type="GO" id="GO:0039693">
    <property type="term" value="P:viral DNA genome replication"/>
    <property type="evidence" value="ECO:0007669"/>
    <property type="project" value="UniProtKB-KW"/>
</dbReference>
<dbReference type="SUPFAM" id="SSF56672">
    <property type="entry name" value="DNA/RNA polymerases"/>
    <property type="match status" value="1"/>
</dbReference>
<sequence>MTVHIDFETRSLVDLKQVGAWVYSEHPSTEILCMKYAIDKGPIKLWLPLQPFPEFLAEEIEFGNIFEAHNAFFEKAIWQNIGQPRHDFPMVPAVQWQCTAARAAYFALPRALGNCGKALGLSTVKDDDGKKVMMQLAKPNPKTGKFLDELDNLDKYLQLYQYCETDVASERAISEALPQLPAFEKKVWLLDQIINSRGVPIDREAVSSALKILEEFQSRLKKEVLEITEGEIKTIGQRSKVIAWCGERGEKLTGYDKAQITQALSRVKNPKVKRLLEIRQALGKTSTAKYEAMRNSCGKDGRIRDVLMYHGAATGRWAGKLVQFQNLPKGNIKNMPTAVDCIKLSDPDLVEMLYGNVMNFMSSAIRGMVSAPAGKLLIAADFAAIEARVLAWLSGCELMLKQFRDGADLYVDMAAKIYGIDPAQVTSDQRQLGKAAILGAGYGMGKVKFHATCLSWGINVTEELAAAAINTYRQTYREVPNFWREMDRHSLRSTRYKDNSVYWISERAFLQWEWSEKFLSCKLPSGRSLNFYKPEIQPKSNDWGNNDALTFMGEKAGKNGGKSWQRVDTYGGKLVENITQAVARDLMAEAMLRIEAAGYEIILSVHDELIAEVREDSNLSVEAFEKLMSALPSWAAGCPVEAKGWVGKNYKK</sequence>
<dbReference type="Gene3D" id="1.10.150.20">
    <property type="entry name" value="5' to 3' exonuclease, C-terminal subdomain"/>
    <property type="match status" value="1"/>
</dbReference>
<dbReference type="GO" id="GO:0003887">
    <property type="term" value="F:DNA-directed DNA polymerase activity"/>
    <property type="evidence" value="ECO:0007669"/>
    <property type="project" value="InterPro"/>
</dbReference>
<keyword evidence="4" id="KW-0269">Exonuclease</keyword>
<evidence type="ECO:0000313" key="4">
    <source>
        <dbReference type="EMBL" id="CAB4213332.1"/>
    </source>
</evidence>
<keyword evidence="2" id="KW-1194">Viral DNA replication</keyword>
<gene>
    <name evidence="4" type="ORF">UFOVP1451_17</name>
</gene>
<dbReference type="InterPro" id="IPR002298">
    <property type="entry name" value="DNA_polymerase_A"/>
</dbReference>
<dbReference type="GO" id="GO:0004527">
    <property type="term" value="F:exonuclease activity"/>
    <property type="evidence" value="ECO:0007669"/>
    <property type="project" value="UniProtKB-KW"/>
</dbReference>
<reference evidence="4" key="1">
    <citation type="submission" date="2020-05" db="EMBL/GenBank/DDBJ databases">
        <authorList>
            <person name="Chiriac C."/>
            <person name="Salcher M."/>
            <person name="Ghai R."/>
            <person name="Kavagutti S V."/>
        </authorList>
    </citation>
    <scope>NUCLEOTIDE SEQUENCE</scope>
</reference>
<dbReference type="Gene3D" id="3.30.70.370">
    <property type="match status" value="2"/>
</dbReference>
<evidence type="ECO:0000259" key="3">
    <source>
        <dbReference type="SMART" id="SM00482"/>
    </source>
</evidence>
<dbReference type="GO" id="GO:0003677">
    <property type="term" value="F:DNA binding"/>
    <property type="evidence" value="ECO:0007669"/>
    <property type="project" value="InterPro"/>
</dbReference>
<feature type="domain" description="DNA-directed DNA polymerase family A palm" evidence="3">
    <location>
        <begin position="362"/>
        <end position="617"/>
    </location>
</feature>
<dbReference type="GO" id="GO:0006302">
    <property type="term" value="P:double-strand break repair"/>
    <property type="evidence" value="ECO:0007669"/>
    <property type="project" value="TreeGrafter"/>
</dbReference>
<dbReference type="EMBL" id="LR797397">
    <property type="protein sequence ID" value="CAB4213332.1"/>
    <property type="molecule type" value="Genomic_DNA"/>
</dbReference>
<evidence type="ECO:0000256" key="1">
    <source>
        <dbReference type="ARBA" id="ARBA00022705"/>
    </source>
</evidence>
<dbReference type="GO" id="GO:0006261">
    <property type="term" value="P:DNA-templated DNA replication"/>
    <property type="evidence" value="ECO:0007669"/>
    <property type="project" value="InterPro"/>
</dbReference>
<dbReference type="InterPro" id="IPR001098">
    <property type="entry name" value="DNA-dir_DNA_pol_A_palm_dom"/>
</dbReference>
<dbReference type="PANTHER" id="PTHR10133:SF27">
    <property type="entry name" value="DNA POLYMERASE NU"/>
    <property type="match status" value="1"/>
</dbReference>
<dbReference type="Pfam" id="PF00476">
    <property type="entry name" value="DNA_pol_A"/>
    <property type="match status" value="1"/>
</dbReference>
<organism evidence="4">
    <name type="scientific">uncultured Caudovirales phage</name>
    <dbReference type="NCBI Taxonomy" id="2100421"/>
    <lineage>
        <taxon>Viruses</taxon>
        <taxon>Duplodnaviria</taxon>
        <taxon>Heunggongvirae</taxon>
        <taxon>Uroviricota</taxon>
        <taxon>Caudoviricetes</taxon>
        <taxon>Peduoviridae</taxon>
        <taxon>Maltschvirus</taxon>
        <taxon>Maltschvirus maltsch</taxon>
    </lineage>
</organism>